<dbReference type="AlphaFoldDB" id="A0A166AV97"/>
<name>A0A166AV97_9AGAM</name>
<feature type="compositionally biased region" description="Basic and acidic residues" evidence="1">
    <location>
        <begin position="7"/>
        <end position="19"/>
    </location>
</feature>
<evidence type="ECO:0000313" key="2">
    <source>
        <dbReference type="EMBL" id="KZT35713.1"/>
    </source>
</evidence>
<proteinExistence type="predicted"/>
<gene>
    <name evidence="2" type="ORF">SISSUDRAFT_1050983</name>
</gene>
<keyword evidence="3" id="KW-1185">Reference proteome</keyword>
<accession>A0A166AV97</accession>
<dbReference type="EMBL" id="KV428130">
    <property type="protein sequence ID" value="KZT35713.1"/>
    <property type="molecule type" value="Genomic_DNA"/>
</dbReference>
<feature type="region of interest" description="Disordered" evidence="1">
    <location>
        <begin position="1"/>
        <end position="28"/>
    </location>
</feature>
<organism evidence="2 3">
    <name type="scientific">Sistotremastrum suecicum HHB10207 ss-3</name>
    <dbReference type="NCBI Taxonomy" id="1314776"/>
    <lineage>
        <taxon>Eukaryota</taxon>
        <taxon>Fungi</taxon>
        <taxon>Dikarya</taxon>
        <taxon>Basidiomycota</taxon>
        <taxon>Agaricomycotina</taxon>
        <taxon>Agaricomycetes</taxon>
        <taxon>Sistotremastrales</taxon>
        <taxon>Sistotremastraceae</taxon>
        <taxon>Sistotremastrum</taxon>
    </lineage>
</organism>
<reference evidence="2 3" key="1">
    <citation type="journal article" date="2016" name="Mol. Biol. Evol.">
        <title>Comparative Genomics of Early-Diverging Mushroom-Forming Fungi Provides Insights into the Origins of Lignocellulose Decay Capabilities.</title>
        <authorList>
            <person name="Nagy L.G."/>
            <person name="Riley R."/>
            <person name="Tritt A."/>
            <person name="Adam C."/>
            <person name="Daum C."/>
            <person name="Floudas D."/>
            <person name="Sun H."/>
            <person name="Yadav J.S."/>
            <person name="Pangilinan J."/>
            <person name="Larsson K.H."/>
            <person name="Matsuura K."/>
            <person name="Barry K."/>
            <person name="Labutti K."/>
            <person name="Kuo R."/>
            <person name="Ohm R.A."/>
            <person name="Bhattacharya S.S."/>
            <person name="Shirouzu T."/>
            <person name="Yoshinaga Y."/>
            <person name="Martin F.M."/>
            <person name="Grigoriev I.V."/>
            <person name="Hibbett D.S."/>
        </authorList>
    </citation>
    <scope>NUCLEOTIDE SEQUENCE [LARGE SCALE GENOMIC DNA]</scope>
    <source>
        <strain evidence="2 3">HHB10207 ss-3</strain>
    </source>
</reference>
<evidence type="ECO:0000313" key="3">
    <source>
        <dbReference type="Proteomes" id="UP000076798"/>
    </source>
</evidence>
<dbReference type="Proteomes" id="UP000076798">
    <property type="component" value="Unassembled WGS sequence"/>
</dbReference>
<sequence>MGWIGRRGPEIETETHDDSISGSDTRSFAESYSEQMDAVLGPCEPSRWKFLGKERVL</sequence>
<evidence type="ECO:0000256" key="1">
    <source>
        <dbReference type="SAM" id="MobiDB-lite"/>
    </source>
</evidence>
<protein>
    <submittedName>
        <fullName evidence="2">Uncharacterized protein</fullName>
    </submittedName>
</protein>